<evidence type="ECO:0000313" key="1">
    <source>
        <dbReference type="EMBL" id="KAJ4843248.1"/>
    </source>
</evidence>
<reference evidence="1" key="2">
    <citation type="journal article" date="2023" name="Plants (Basel)">
        <title>Annotation of the Turnera subulata (Passifloraceae) Draft Genome Reveals the S-Locus Evolved after the Divergence of Turneroideae from Passifloroideae in a Stepwise Manner.</title>
        <authorList>
            <person name="Henning P.M."/>
            <person name="Roalson E.H."/>
            <person name="Mir W."/>
            <person name="McCubbin A.G."/>
            <person name="Shore J.S."/>
        </authorList>
    </citation>
    <scope>NUCLEOTIDE SEQUENCE</scope>
    <source>
        <strain evidence="1">F60SS</strain>
    </source>
</reference>
<proteinExistence type="predicted"/>
<organism evidence="1 2">
    <name type="scientific">Turnera subulata</name>
    <dbReference type="NCBI Taxonomy" id="218843"/>
    <lineage>
        <taxon>Eukaryota</taxon>
        <taxon>Viridiplantae</taxon>
        <taxon>Streptophyta</taxon>
        <taxon>Embryophyta</taxon>
        <taxon>Tracheophyta</taxon>
        <taxon>Spermatophyta</taxon>
        <taxon>Magnoliopsida</taxon>
        <taxon>eudicotyledons</taxon>
        <taxon>Gunneridae</taxon>
        <taxon>Pentapetalae</taxon>
        <taxon>rosids</taxon>
        <taxon>fabids</taxon>
        <taxon>Malpighiales</taxon>
        <taxon>Passifloraceae</taxon>
        <taxon>Turnera</taxon>
    </lineage>
</organism>
<accession>A0A9Q0G4W2</accession>
<dbReference type="Proteomes" id="UP001141552">
    <property type="component" value="Unassembled WGS sequence"/>
</dbReference>
<comment type="caution">
    <text evidence="1">The sequence shown here is derived from an EMBL/GenBank/DDBJ whole genome shotgun (WGS) entry which is preliminary data.</text>
</comment>
<protein>
    <submittedName>
        <fullName evidence="1">Uncharacterized protein</fullName>
    </submittedName>
</protein>
<evidence type="ECO:0000313" key="2">
    <source>
        <dbReference type="Proteomes" id="UP001141552"/>
    </source>
</evidence>
<reference evidence="1" key="1">
    <citation type="submission" date="2022-02" db="EMBL/GenBank/DDBJ databases">
        <authorList>
            <person name="Henning P.M."/>
            <person name="McCubbin A.G."/>
            <person name="Shore J.S."/>
        </authorList>
    </citation>
    <scope>NUCLEOTIDE SEQUENCE</scope>
    <source>
        <strain evidence="1">F60SS</strain>
        <tissue evidence="1">Leaves</tissue>
    </source>
</reference>
<dbReference type="EMBL" id="JAKUCV010002286">
    <property type="protein sequence ID" value="KAJ4843248.1"/>
    <property type="molecule type" value="Genomic_DNA"/>
</dbReference>
<name>A0A9Q0G4W2_9ROSI</name>
<gene>
    <name evidence="1" type="ORF">Tsubulata_050849</name>
</gene>
<dbReference type="AlphaFoldDB" id="A0A9Q0G4W2"/>
<keyword evidence="2" id="KW-1185">Reference proteome</keyword>
<sequence length="175" mass="19551">MANNGNGGSSSGNNARFGTDYREDYISLLEEQKGWMTERNQRLESEARERNLNKPSLAKRLEDAGVFQLGQQLAKLEARSIGVLELSLAEDEASKKRAVDKLREAGHTVILQRNELRFYGSFQATEAVRVLEGLGVQCSAKMVVPLISTRVGREDCTSDYLSFGYYNLHKRTAGM</sequence>